<organism evidence="2 3">
    <name type="scientific">Streptomyces atratus</name>
    <dbReference type="NCBI Taxonomy" id="1893"/>
    <lineage>
        <taxon>Bacteria</taxon>
        <taxon>Bacillati</taxon>
        <taxon>Actinomycetota</taxon>
        <taxon>Actinomycetes</taxon>
        <taxon>Kitasatosporales</taxon>
        <taxon>Streptomycetaceae</taxon>
        <taxon>Streptomyces</taxon>
    </lineage>
</organism>
<dbReference type="OrthoDB" id="4333739at2"/>
<gene>
    <name evidence="2" type="ORF">SAMN02787144_1007174</name>
</gene>
<evidence type="ECO:0000256" key="1">
    <source>
        <dbReference type="SAM" id="MobiDB-lite"/>
    </source>
</evidence>
<dbReference type="EMBL" id="FPJO01000007">
    <property type="protein sequence ID" value="SFX88000.1"/>
    <property type="molecule type" value="Genomic_DNA"/>
</dbReference>
<feature type="region of interest" description="Disordered" evidence="1">
    <location>
        <begin position="24"/>
        <end position="95"/>
    </location>
</feature>
<feature type="compositionally biased region" description="Polar residues" evidence="1">
    <location>
        <begin position="81"/>
        <end position="91"/>
    </location>
</feature>
<evidence type="ECO:0000313" key="3">
    <source>
        <dbReference type="Proteomes" id="UP000181909"/>
    </source>
</evidence>
<proteinExistence type="predicted"/>
<sequence length="185" mass="19138">MMRQHIKLSAVLVVVVLALTGFSTSSSGGRSGKSKSGGSSSSSSGGGCSNSKKSNGSYDSSDYDDDDYDSSSSSSGGTDYATETPSATASDAPQAYVLRCAQPRKGKRKAVTTSTVRLTADAGASGSHTYEVDVTFLDARGNTVDTGDATVDVEGGETKTVSVRMDNPRKVSKVKKCRVEAELSY</sequence>
<protein>
    <submittedName>
        <fullName evidence="2">Uncharacterized protein</fullName>
    </submittedName>
</protein>
<dbReference type="Proteomes" id="UP000181909">
    <property type="component" value="Unassembled WGS sequence"/>
</dbReference>
<feature type="compositionally biased region" description="Low complexity" evidence="1">
    <location>
        <begin position="24"/>
        <end position="60"/>
    </location>
</feature>
<evidence type="ECO:0000313" key="2">
    <source>
        <dbReference type="EMBL" id="SFX88000.1"/>
    </source>
</evidence>
<dbReference type="AlphaFoldDB" id="A0A1K2AP74"/>
<accession>A0A1K2AP74</accession>
<dbReference type="RefSeq" id="WP_072485661.1">
    <property type="nucleotide sequence ID" value="NZ_CP108276.1"/>
</dbReference>
<name>A0A1K2AP74_STRAR</name>
<reference evidence="2 3" key="1">
    <citation type="submission" date="2016-11" db="EMBL/GenBank/DDBJ databases">
        <authorList>
            <person name="Jaros S."/>
            <person name="Januszkiewicz K."/>
            <person name="Wedrychowicz H."/>
        </authorList>
    </citation>
    <scope>NUCLEOTIDE SEQUENCE [LARGE SCALE GENOMIC DNA]</scope>
    <source>
        <strain evidence="2 3">OK807</strain>
    </source>
</reference>